<dbReference type="Gene3D" id="1.20.930.10">
    <property type="entry name" value="Conserved domain common to transcription factors TFIIS, elongin A, CRSP70"/>
    <property type="match status" value="1"/>
</dbReference>
<comment type="subcellular location">
    <subcellularLocation>
        <location evidence="1 3">Nucleus</location>
    </subcellularLocation>
</comment>
<protein>
    <submittedName>
        <fullName evidence="6">Transcription factor IIS</fullName>
    </submittedName>
</protein>
<dbReference type="GO" id="GO:0005634">
    <property type="term" value="C:nucleus"/>
    <property type="evidence" value="ECO:0007669"/>
    <property type="project" value="UniProtKB-SubCell"/>
</dbReference>
<gene>
    <name evidence="6" type="ORF">Naga_100009g96</name>
</gene>
<accession>W7TQY8</accession>
<dbReference type="PROSITE" id="PS51319">
    <property type="entry name" value="TFIIS_N"/>
    <property type="match status" value="1"/>
</dbReference>
<reference evidence="6 7" key="1">
    <citation type="journal article" date="2014" name="Mol. Plant">
        <title>Chromosome Scale Genome Assembly and Transcriptome Profiling of Nannochloropsis gaditana in Nitrogen Depletion.</title>
        <authorList>
            <person name="Corteggiani Carpinelli E."/>
            <person name="Telatin A."/>
            <person name="Vitulo N."/>
            <person name="Forcato C."/>
            <person name="D'Angelo M."/>
            <person name="Schiavon R."/>
            <person name="Vezzi A."/>
            <person name="Giacometti G.M."/>
            <person name="Morosinotto T."/>
            <person name="Valle G."/>
        </authorList>
    </citation>
    <scope>NUCLEOTIDE SEQUENCE [LARGE SCALE GENOMIC DNA]</scope>
    <source>
        <strain evidence="6 7">B-31</strain>
    </source>
</reference>
<dbReference type="InterPro" id="IPR035441">
    <property type="entry name" value="TFIIS/LEDGF_dom_sf"/>
</dbReference>
<proteinExistence type="predicted"/>
<dbReference type="Pfam" id="PF08711">
    <property type="entry name" value="Med26"/>
    <property type="match status" value="1"/>
</dbReference>
<comment type="caution">
    <text evidence="6">The sequence shown here is derived from an EMBL/GenBank/DDBJ whole genome shotgun (WGS) entry which is preliminary data.</text>
</comment>
<dbReference type="OrthoDB" id="21513at2759"/>
<feature type="region of interest" description="Disordered" evidence="4">
    <location>
        <begin position="1"/>
        <end position="72"/>
    </location>
</feature>
<sequence>MLHPVEAAPGKLKKKKRLLKGDKWGSKVSKRAAPSPSWPSTSGLKKEKGGLLAGRGPLSSGKVAGPSQGKSEAFDADTWEACWQGIERREAVRDGVAWLLKHAASNSNSEKCEGLRTLPAVLDMVRLTRDPVRQEVLEAAHLPLEKWKVENAQEQWGPSQVRQGNGSGGAAGSLEGGRCAHQEDIGKATTQQTLIVAVRRIFSLERTGMYAQEESKRALLKAFVSVREGSERASSSPVPEAAHRSTWSIEDYLGWNPLHAPPPASLRDPFDPTGPRLSQQRVLALSVEWMMVLELSGLVADRSEGEEGRRRGGRGRGTGGRAEPEEREEDNGAVAVEDGGAASPKAATMEESEPQTAALAEEGRLVHVLKWLPCVRPYRGPAQVEAAVYRDQVCLATSVVWALSRGGELRIPALLLPHEYFFLREHLAVQLLQRDVLSVGRTIDALRVLGSHEENPMIRAGMTYLMRNQAQAGNWPAATTGAPVTEEEDRNARLGGYGGRGTGRDRFVAPTLAATRALLVREFNGFGPLPLEVLDLLLAWQKEDADPLPGDLPPQGEDGSSVFLLPDGTWDRRVKDLERIVTKIKKQFKKRQAGAAAVRAASATPSAASTPAPMVPASGALRMADTAHPLAAQGSQEAAPLDERARMEAAVLSEADQAGVARVNELGRQIEGAKAKQDWTRVREALLTLEAEPMSLTILTATSIGRVVNKLKKAEDAGVALLGKGLVKKWKALVEG</sequence>
<dbReference type="InterPro" id="IPR017923">
    <property type="entry name" value="TFIIS_N"/>
</dbReference>
<feature type="compositionally biased region" description="Gly residues" evidence="4">
    <location>
        <begin position="165"/>
        <end position="175"/>
    </location>
</feature>
<evidence type="ECO:0000256" key="1">
    <source>
        <dbReference type="ARBA" id="ARBA00004123"/>
    </source>
</evidence>
<evidence type="ECO:0000256" key="3">
    <source>
        <dbReference type="PROSITE-ProRule" id="PRU00649"/>
    </source>
</evidence>
<evidence type="ECO:0000313" key="6">
    <source>
        <dbReference type="EMBL" id="EWM28527.1"/>
    </source>
</evidence>
<dbReference type="EMBL" id="AZIL01000279">
    <property type="protein sequence ID" value="EWM28527.1"/>
    <property type="molecule type" value="Genomic_DNA"/>
</dbReference>
<organism evidence="6 7">
    <name type="scientific">Nannochloropsis gaditana</name>
    <dbReference type="NCBI Taxonomy" id="72520"/>
    <lineage>
        <taxon>Eukaryota</taxon>
        <taxon>Sar</taxon>
        <taxon>Stramenopiles</taxon>
        <taxon>Ochrophyta</taxon>
        <taxon>Eustigmatophyceae</taxon>
        <taxon>Eustigmatales</taxon>
        <taxon>Monodopsidaceae</taxon>
        <taxon>Nannochloropsis</taxon>
    </lineage>
</organism>
<feature type="domain" description="TFIIS N-terminal" evidence="5">
    <location>
        <begin position="661"/>
        <end position="736"/>
    </location>
</feature>
<dbReference type="Proteomes" id="UP000019335">
    <property type="component" value="Chromosome 4"/>
</dbReference>
<evidence type="ECO:0000313" key="7">
    <source>
        <dbReference type="Proteomes" id="UP000019335"/>
    </source>
</evidence>
<name>W7TQY8_9STRA</name>
<dbReference type="SMART" id="SM00509">
    <property type="entry name" value="TFS2N"/>
    <property type="match status" value="1"/>
</dbReference>
<dbReference type="InterPro" id="IPR003617">
    <property type="entry name" value="TFIIS/CRSP70_N_sub"/>
</dbReference>
<keyword evidence="2 3" id="KW-0539">Nucleus</keyword>
<feature type="region of interest" description="Disordered" evidence="4">
    <location>
        <begin position="302"/>
        <end position="354"/>
    </location>
</feature>
<feature type="compositionally biased region" description="Polar residues" evidence="4">
    <location>
        <begin position="154"/>
        <end position="163"/>
    </location>
</feature>
<evidence type="ECO:0000256" key="2">
    <source>
        <dbReference type="ARBA" id="ARBA00023242"/>
    </source>
</evidence>
<feature type="region of interest" description="Disordered" evidence="4">
    <location>
        <begin position="154"/>
        <end position="178"/>
    </location>
</feature>
<dbReference type="AlphaFoldDB" id="W7TQY8"/>
<dbReference type="CDD" id="cd00183">
    <property type="entry name" value="TFIIS_I"/>
    <property type="match status" value="1"/>
</dbReference>
<keyword evidence="7" id="KW-1185">Reference proteome</keyword>
<dbReference type="SUPFAM" id="SSF47676">
    <property type="entry name" value="Conserved domain common to transcription factors TFIIS, elongin A, CRSP70"/>
    <property type="match status" value="1"/>
</dbReference>
<evidence type="ECO:0000259" key="5">
    <source>
        <dbReference type="PROSITE" id="PS51319"/>
    </source>
</evidence>
<evidence type="ECO:0000256" key="4">
    <source>
        <dbReference type="SAM" id="MobiDB-lite"/>
    </source>
</evidence>